<dbReference type="GO" id="GO:0008270">
    <property type="term" value="F:zinc ion binding"/>
    <property type="evidence" value="ECO:0007669"/>
    <property type="project" value="UniProtKB-KW"/>
</dbReference>
<proteinExistence type="predicted"/>
<evidence type="ECO:0000256" key="3">
    <source>
        <dbReference type="ARBA" id="ARBA00022771"/>
    </source>
</evidence>
<feature type="region of interest" description="Disordered" evidence="5">
    <location>
        <begin position="219"/>
        <end position="261"/>
    </location>
</feature>
<dbReference type="SMART" id="SM01175">
    <property type="entry name" value="DUF4206"/>
    <property type="match status" value="1"/>
</dbReference>
<reference evidence="7" key="1">
    <citation type="submission" date="2007-07" db="EMBL/GenBank/DDBJ databases">
        <title>PCAP assembly of the Caenorhabditis remanei genome.</title>
        <authorList>
            <consortium name="The Caenorhabditis remanei Sequencing Consortium"/>
            <person name="Wilson R.K."/>
        </authorList>
    </citation>
    <scope>NUCLEOTIDE SEQUENCE [LARGE SCALE GENOMIC DNA]</scope>
    <source>
        <strain evidence="7">PB4641</strain>
    </source>
</reference>
<dbReference type="Proteomes" id="UP000008281">
    <property type="component" value="Unassembled WGS sequence"/>
</dbReference>
<dbReference type="PANTHER" id="PTHR12326:SF12">
    <property type="entry name" value="PLECKSTRIN HOMOLOGY AND RUN DOMAIN CONTAINING M1"/>
    <property type="match status" value="1"/>
</dbReference>
<protein>
    <recommendedName>
        <fullName evidence="6">Rubicon Homology domain-containing protein</fullName>
    </recommendedName>
</protein>
<keyword evidence="3" id="KW-0863">Zinc-finger</keyword>
<dbReference type="EMBL" id="DS268424">
    <property type="protein sequence ID" value="EFO91348.1"/>
    <property type="molecule type" value="Genomic_DNA"/>
</dbReference>
<feature type="compositionally biased region" description="Acidic residues" evidence="5">
    <location>
        <begin position="242"/>
        <end position="253"/>
    </location>
</feature>
<gene>
    <name evidence="7" type="ORF">CRE_11841</name>
</gene>
<evidence type="ECO:0000256" key="2">
    <source>
        <dbReference type="ARBA" id="ARBA00022737"/>
    </source>
</evidence>
<evidence type="ECO:0000313" key="8">
    <source>
        <dbReference type="Proteomes" id="UP000008281"/>
    </source>
</evidence>
<dbReference type="STRING" id="31234.E3M414"/>
<dbReference type="PANTHER" id="PTHR12326">
    <property type="entry name" value="PLECKSTRIN HOMOLOGY DOMAIN CONTAINING PROTEIN"/>
    <property type="match status" value="1"/>
</dbReference>
<dbReference type="GO" id="GO:0007040">
    <property type="term" value="P:lysosome organization"/>
    <property type="evidence" value="ECO:0007669"/>
    <property type="project" value="EnsemblMetazoa"/>
</dbReference>
<feature type="domain" description="Rubicon Homology" evidence="6">
    <location>
        <begin position="302"/>
        <end position="506"/>
    </location>
</feature>
<evidence type="ECO:0000256" key="4">
    <source>
        <dbReference type="ARBA" id="ARBA00022833"/>
    </source>
</evidence>
<dbReference type="HOGENOM" id="CLU_039439_0_0_1"/>
<dbReference type="AlphaFoldDB" id="E3M414"/>
<keyword evidence="2" id="KW-0677">Repeat</keyword>
<evidence type="ECO:0000259" key="6">
    <source>
        <dbReference type="SMART" id="SM01175"/>
    </source>
</evidence>
<keyword evidence="8" id="KW-1185">Reference proteome</keyword>
<dbReference type="Pfam" id="PF13901">
    <property type="entry name" value="RH_dom"/>
    <property type="match status" value="1"/>
</dbReference>
<name>E3M414_CAERE</name>
<dbReference type="InterPro" id="IPR051366">
    <property type="entry name" value="DEF8"/>
</dbReference>
<keyword evidence="1" id="KW-0479">Metal-binding</keyword>
<evidence type="ECO:0000256" key="5">
    <source>
        <dbReference type="SAM" id="MobiDB-lite"/>
    </source>
</evidence>
<dbReference type="InterPro" id="IPR025258">
    <property type="entry name" value="RH_dom"/>
</dbReference>
<sequence length="524" mass="59414">MRIRTTSLLSSLYTSDPDISADSNKNMTQIASKVVATTSLFDTMTPDEEEEDAFERIRSFSKRLSSSIGSTGRRSSSLSDMVSEVNLVRDSFFRKFVNSTIKIASILRKDEKTSAKQLFCDVADSILGTSLRDELLEALPCTDNDTFEVYYFRLQFSNLMFLQHGVPIYVQSPGLMGNSLAAIGARHQMWESNSDHLSSSSDSGGPVVSFGQALRSAMETRGGNDDSHVMTESLGTSSQDLADNDEGIDDVNSTDESRKSSVSSEIAEKLCRIPREKGLDSQDFRCAMCRKTIGGSFFSKFETCAIDSKYYCPECMKTGGKVSIPARVVMDWDWRERAVSDRGRAWYEANQEKALINIKTSNPRLYSHVPALEETRKLREKLHLVSMYLFTCRESVAEDFRRRLWPKEYLRSDIDLYSFADLMDVKSGSLQRRLKNLLKHSMNHVMACTLCKQKGFCCELCSVNEVIYPFNTESTHRCRVCFSVFHNECWRTSGECPKCIRRQNFEARRAQIDDPHNTLLVLQP</sequence>
<evidence type="ECO:0000256" key="1">
    <source>
        <dbReference type="ARBA" id="ARBA00022723"/>
    </source>
</evidence>
<organism evidence="8">
    <name type="scientific">Caenorhabditis remanei</name>
    <name type="common">Caenorhabditis vulgaris</name>
    <dbReference type="NCBI Taxonomy" id="31234"/>
    <lineage>
        <taxon>Eukaryota</taxon>
        <taxon>Metazoa</taxon>
        <taxon>Ecdysozoa</taxon>
        <taxon>Nematoda</taxon>
        <taxon>Chromadorea</taxon>
        <taxon>Rhabditida</taxon>
        <taxon>Rhabditina</taxon>
        <taxon>Rhabditomorpha</taxon>
        <taxon>Rhabditoidea</taxon>
        <taxon>Rhabditidae</taxon>
        <taxon>Peloderinae</taxon>
        <taxon>Caenorhabditis</taxon>
    </lineage>
</organism>
<keyword evidence="4" id="KW-0862">Zinc</keyword>
<dbReference type="eggNOG" id="KOG1829">
    <property type="taxonomic scope" value="Eukaryota"/>
</dbReference>
<dbReference type="OrthoDB" id="62364at2759"/>
<dbReference type="InParanoid" id="E3M414"/>
<evidence type="ECO:0000313" key="7">
    <source>
        <dbReference type="EMBL" id="EFO91348.1"/>
    </source>
</evidence>
<accession>E3M414</accession>
<dbReference type="OMA" id="WRTSGEC"/>